<accession>A0A3N4HMU7</accession>
<sequence>MNNSFSYASNVWYSDNSYPLQQAYRQSEHELQVGGYELSWEAEDPDVNTEGQRAVHAALHGNSAYYRTATFCSINTGHTPAAMPMQATDGMVYSEPIQLMQHRPERDLDYDLSNASRSHKTTPTAAAQTNSSRIRTETASTHTTIKKSKSTWSRIVSFEDTESEDRIDEACTCTGTASSSKDPPSTTQKESSSTAVKTEDGNKTVTPKTRYTEASPRASVKCINTATCETVSHATEMHRSDTINIPSRHSEASDKTTTPFQTSSQASSAIFKALLQVKSTPCSTSQITAHAKDPTGFPSGPSTIASSSSSSFIGIQASDSAKQINAGNIGNIQEVNNNSSSVQEVKYIYNNCNITQMCTTECHRSGSVSDEPVNEPHCNVFGFFKGL</sequence>
<feature type="compositionally biased region" description="Polar residues" evidence="1">
    <location>
        <begin position="173"/>
        <end position="196"/>
    </location>
</feature>
<gene>
    <name evidence="2" type="ORF">BJ508DRAFT_419056</name>
</gene>
<keyword evidence="3" id="KW-1185">Reference proteome</keyword>
<protein>
    <submittedName>
        <fullName evidence="2">Uncharacterized protein</fullName>
    </submittedName>
</protein>
<feature type="region of interest" description="Disordered" evidence="1">
    <location>
        <begin position="235"/>
        <end position="263"/>
    </location>
</feature>
<feature type="compositionally biased region" description="Polar residues" evidence="1">
    <location>
        <begin position="114"/>
        <end position="133"/>
    </location>
</feature>
<feature type="region of interest" description="Disordered" evidence="1">
    <location>
        <begin position="173"/>
        <end position="216"/>
    </location>
</feature>
<proteinExistence type="predicted"/>
<feature type="region of interest" description="Disordered" evidence="1">
    <location>
        <begin position="114"/>
        <end position="151"/>
    </location>
</feature>
<name>A0A3N4HMU7_ASCIM</name>
<evidence type="ECO:0000313" key="3">
    <source>
        <dbReference type="Proteomes" id="UP000275078"/>
    </source>
</evidence>
<reference evidence="2 3" key="1">
    <citation type="journal article" date="2018" name="Nat. Ecol. Evol.">
        <title>Pezizomycetes genomes reveal the molecular basis of ectomycorrhizal truffle lifestyle.</title>
        <authorList>
            <person name="Murat C."/>
            <person name="Payen T."/>
            <person name="Noel B."/>
            <person name="Kuo A."/>
            <person name="Morin E."/>
            <person name="Chen J."/>
            <person name="Kohler A."/>
            <person name="Krizsan K."/>
            <person name="Balestrini R."/>
            <person name="Da Silva C."/>
            <person name="Montanini B."/>
            <person name="Hainaut M."/>
            <person name="Levati E."/>
            <person name="Barry K.W."/>
            <person name="Belfiori B."/>
            <person name="Cichocki N."/>
            <person name="Clum A."/>
            <person name="Dockter R.B."/>
            <person name="Fauchery L."/>
            <person name="Guy J."/>
            <person name="Iotti M."/>
            <person name="Le Tacon F."/>
            <person name="Lindquist E.A."/>
            <person name="Lipzen A."/>
            <person name="Malagnac F."/>
            <person name="Mello A."/>
            <person name="Molinier V."/>
            <person name="Miyauchi S."/>
            <person name="Poulain J."/>
            <person name="Riccioni C."/>
            <person name="Rubini A."/>
            <person name="Sitrit Y."/>
            <person name="Splivallo R."/>
            <person name="Traeger S."/>
            <person name="Wang M."/>
            <person name="Zifcakova L."/>
            <person name="Wipf D."/>
            <person name="Zambonelli A."/>
            <person name="Paolocci F."/>
            <person name="Nowrousian M."/>
            <person name="Ottonello S."/>
            <person name="Baldrian P."/>
            <person name="Spatafora J.W."/>
            <person name="Henrissat B."/>
            <person name="Nagy L.G."/>
            <person name="Aury J.M."/>
            <person name="Wincker P."/>
            <person name="Grigoriev I.V."/>
            <person name="Bonfante P."/>
            <person name="Martin F.M."/>
        </authorList>
    </citation>
    <scope>NUCLEOTIDE SEQUENCE [LARGE SCALE GENOMIC DNA]</scope>
    <source>
        <strain evidence="2 3">RN42</strain>
    </source>
</reference>
<evidence type="ECO:0000256" key="1">
    <source>
        <dbReference type="SAM" id="MobiDB-lite"/>
    </source>
</evidence>
<evidence type="ECO:0000313" key="2">
    <source>
        <dbReference type="EMBL" id="RPA73421.1"/>
    </source>
</evidence>
<dbReference type="EMBL" id="ML119822">
    <property type="protein sequence ID" value="RPA73421.1"/>
    <property type="molecule type" value="Genomic_DNA"/>
</dbReference>
<dbReference type="AlphaFoldDB" id="A0A3N4HMU7"/>
<dbReference type="Proteomes" id="UP000275078">
    <property type="component" value="Unassembled WGS sequence"/>
</dbReference>
<organism evidence="2 3">
    <name type="scientific">Ascobolus immersus RN42</name>
    <dbReference type="NCBI Taxonomy" id="1160509"/>
    <lineage>
        <taxon>Eukaryota</taxon>
        <taxon>Fungi</taxon>
        <taxon>Dikarya</taxon>
        <taxon>Ascomycota</taxon>
        <taxon>Pezizomycotina</taxon>
        <taxon>Pezizomycetes</taxon>
        <taxon>Pezizales</taxon>
        <taxon>Ascobolaceae</taxon>
        <taxon>Ascobolus</taxon>
    </lineage>
</organism>